<accession>A0A1H2FXQ7</accession>
<keyword evidence="3" id="KW-0812">Transmembrane</keyword>
<dbReference type="AlphaFoldDB" id="A0A1H2FXQ7"/>
<evidence type="ECO:0000256" key="1">
    <source>
        <dbReference type="SAM" id="Coils"/>
    </source>
</evidence>
<evidence type="ECO:0000256" key="3">
    <source>
        <dbReference type="SAM" id="Phobius"/>
    </source>
</evidence>
<keyword evidence="1" id="KW-0175">Coiled coil</keyword>
<feature type="coiled-coil region" evidence="1">
    <location>
        <begin position="120"/>
        <end position="175"/>
    </location>
</feature>
<name>A0A1H2FXQ7_9GAMM</name>
<evidence type="ECO:0000313" key="5">
    <source>
        <dbReference type="Proteomes" id="UP000243924"/>
    </source>
</evidence>
<proteinExistence type="predicted"/>
<keyword evidence="5" id="KW-1185">Reference proteome</keyword>
<dbReference type="RefSeq" id="WP_092386252.1">
    <property type="nucleotide sequence ID" value="NZ_LT629787.1"/>
</dbReference>
<dbReference type="Proteomes" id="UP000243924">
    <property type="component" value="Chromosome I"/>
</dbReference>
<keyword evidence="3" id="KW-0472">Membrane</keyword>
<feature type="coiled-coil region" evidence="1">
    <location>
        <begin position="201"/>
        <end position="292"/>
    </location>
</feature>
<reference evidence="5" key="1">
    <citation type="submission" date="2016-10" db="EMBL/GenBank/DDBJ databases">
        <authorList>
            <person name="Varghese N."/>
            <person name="Submissions S."/>
        </authorList>
    </citation>
    <scope>NUCLEOTIDE SEQUENCE [LARGE SCALE GENOMIC DNA]</scope>
    <source>
        <strain evidence="5">CECT 8338</strain>
    </source>
</reference>
<dbReference type="EMBL" id="LT629787">
    <property type="protein sequence ID" value="SDU11828.1"/>
    <property type="molecule type" value="Genomic_DNA"/>
</dbReference>
<sequence length="296" mass="32027">MAADETDEALPSIHASRDERTLDASGDASAGMRAVVREQRVPANTGALWALTAALTLGLLGLGYWGYQQQSALRLQLIATQDSFARISEDAAGQIEHITGQVSATESQLTAAEQARHDQLLALQQQLAEQGRQLEELEVAEQQQDQQLAALQAALDQASSEAVVAREEAMAAQTELAATLRTLQQASDAGLTALQAELAGLEQHVSAMSGWSDQLARLRNEQTAQAAEIERLVNRDKPDVEAAEEAILALSARLDREQEETGEALRAIDSFRVQVTRNLNTLQTQISTLQQKLDGR</sequence>
<dbReference type="STRING" id="1434072.SAMN05216210_1863"/>
<feature type="transmembrane region" description="Helical" evidence="3">
    <location>
        <begin position="47"/>
        <end position="67"/>
    </location>
</feature>
<evidence type="ECO:0008006" key="6">
    <source>
        <dbReference type="Google" id="ProtNLM"/>
    </source>
</evidence>
<evidence type="ECO:0000256" key="2">
    <source>
        <dbReference type="SAM" id="MobiDB-lite"/>
    </source>
</evidence>
<keyword evidence="3" id="KW-1133">Transmembrane helix</keyword>
<organism evidence="4 5">
    <name type="scientific">Halopseudomonas salegens</name>
    <dbReference type="NCBI Taxonomy" id="1434072"/>
    <lineage>
        <taxon>Bacteria</taxon>
        <taxon>Pseudomonadati</taxon>
        <taxon>Pseudomonadota</taxon>
        <taxon>Gammaproteobacteria</taxon>
        <taxon>Pseudomonadales</taxon>
        <taxon>Pseudomonadaceae</taxon>
        <taxon>Halopseudomonas</taxon>
    </lineage>
</organism>
<evidence type="ECO:0000313" key="4">
    <source>
        <dbReference type="EMBL" id="SDU11828.1"/>
    </source>
</evidence>
<feature type="region of interest" description="Disordered" evidence="2">
    <location>
        <begin position="1"/>
        <end position="26"/>
    </location>
</feature>
<gene>
    <name evidence="4" type="ORF">SAMN05216210_1863</name>
</gene>
<dbReference type="OrthoDB" id="7033272at2"/>
<protein>
    <recommendedName>
        <fullName evidence="6">ATPase</fullName>
    </recommendedName>
</protein>